<keyword evidence="5" id="KW-1185">Reference proteome</keyword>
<dbReference type="AlphaFoldDB" id="A0A9X3F5Y1"/>
<dbReference type="GO" id="GO:0051539">
    <property type="term" value="F:4 iron, 4 sulfur cluster binding"/>
    <property type="evidence" value="ECO:0007669"/>
    <property type="project" value="TreeGrafter"/>
</dbReference>
<evidence type="ECO:0000256" key="1">
    <source>
        <dbReference type="ARBA" id="ARBA00007888"/>
    </source>
</evidence>
<dbReference type="PANTHER" id="PTHR30149">
    <property type="entry name" value="HYDROGENASE PROTEIN ASSEMBLY PROTEIN HYPD"/>
    <property type="match status" value="1"/>
</dbReference>
<proteinExistence type="inferred from homology"/>
<dbReference type="PANTHER" id="PTHR30149:SF0">
    <property type="entry name" value="HYDROGENASE MATURATION FACTOR HYPD"/>
    <property type="match status" value="1"/>
</dbReference>
<dbReference type="RefSeq" id="WP_343333447.1">
    <property type="nucleotide sequence ID" value="NZ_JAPOHD010000027.1"/>
</dbReference>
<sequence length="358" mass="39445">MRHIDEYRDKKLVDVLLKQIWEASKKPIRLMEVCGGHTVAIRKFGIPALLPSTIQLLSGPGCPVCVTGKSYIDKAIKLVARTDTIVATYGDLVRVPGSGSTLEKERANGADVRMVYSALDALEIAKQNPAKKVIFPGIGFETTSPASAVTVLRAKKENTENFYFLSAHKIMPPAMEVLIDEEVQIDGYICPGHVSTITGSGIYEGIVDKFGLGCVITGFEPVDLLQGILMLVRQFEMSSPKVEIQYKRAVKPEGNVKALKLLDEVFEQRDDWWRGLGIVPKSGFKLKKEFECFDAEENFDLELPEAEEEKGCICGAILKGLKRPADCKLFGKVCTPENPVGACMVSAEGACQAYFRYE</sequence>
<evidence type="ECO:0000313" key="4">
    <source>
        <dbReference type="EMBL" id="MCY1721113.1"/>
    </source>
</evidence>
<reference evidence="4" key="1">
    <citation type="submission" date="2022-11" db="EMBL/GenBank/DDBJ databases">
        <title>Marilongibacter aestuarii gen. nov., sp. nov., isolated from tidal flat sediment.</title>
        <authorList>
            <person name="Jiayan W."/>
        </authorList>
    </citation>
    <scope>NUCLEOTIDE SEQUENCE</scope>
    <source>
        <strain evidence="4">Z1-6</strain>
    </source>
</reference>
<evidence type="ECO:0000256" key="3">
    <source>
        <dbReference type="ARBA" id="ARBA00023004"/>
    </source>
</evidence>
<dbReference type="InterPro" id="IPR002780">
    <property type="entry name" value="Hyd_form_HypD"/>
</dbReference>
<dbReference type="Gene3D" id="6.10.20.100">
    <property type="match status" value="1"/>
</dbReference>
<accession>A0A9X3F5Y1</accession>
<dbReference type="PIRSF" id="PIRSF005622">
    <property type="entry name" value="Hydrgn_mat_hypD"/>
    <property type="match status" value="1"/>
</dbReference>
<gene>
    <name evidence="4" type="primary">hypD</name>
    <name evidence="4" type="ORF">OU798_12215</name>
</gene>
<dbReference type="NCBIfam" id="TIGR00075">
    <property type="entry name" value="hypD"/>
    <property type="match status" value="1"/>
</dbReference>
<evidence type="ECO:0000313" key="5">
    <source>
        <dbReference type="Proteomes" id="UP001145087"/>
    </source>
</evidence>
<protein>
    <submittedName>
        <fullName evidence="4">Hydrogenase formation protein HypD</fullName>
    </submittedName>
</protein>
<dbReference type="GO" id="GO:0051604">
    <property type="term" value="P:protein maturation"/>
    <property type="evidence" value="ECO:0007669"/>
    <property type="project" value="TreeGrafter"/>
</dbReference>
<evidence type="ECO:0000256" key="2">
    <source>
        <dbReference type="ARBA" id="ARBA00022723"/>
    </source>
</evidence>
<keyword evidence="3" id="KW-0408">Iron</keyword>
<dbReference type="EMBL" id="JAPOHD010000027">
    <property type="protein sequence ID" value="MCY1721113.1"/>
    <property type="molecule type" value="Genomic_DNA"/>
</dbReference>
<dbReference type="Pfam" id="PF01924">
    <property type="entry name" value="HypD"/>
    <property type="match status" value="1"/>
</dbReference>
<dbReference type="Gene3D" id="3.40.50.11750">
    <property type="entry name" value="HypD, alpha/beta domain 1"/>
    <property type="match status" value="2"/>
</dbReference>
<comment type="caution">
    <text evidence="4">The sequence shown here is derived from an EMBL/GenBank/DDBJ whole genome shotgun (WGS) entry which is preliminary data.</text>
</comment>
<comment type="similarity">
    <text evidence="1">Belongs to the HypD family.</text>
</comment>
<keyword evidence="2" id="KW-0479">Metal-binding</keyword>
<organism evidence="4 5">
    <name type="scientific">Draconibacterium aestuarii</name>
    <dbReference type="NCBI Taxonomy" id="2998507"/>
    <lineage>
        <taxon>Bacteria</taxon>
        <taxon>Pseudomonadati</taxon>
        <taxon>Bacteroidota</taxon>
        <taxon>Bacteroidia</taxon>
        <taxon>Marinilabiliales</taxon>
        <taxon>Prolixibacteraceae</taxon>
        <taxon>Draconibacterium</taxon>
    </lineage>
</organism>
<dbReference type="GO" id="GO:0005506">
    <property type="term" value="F:iron ion binding"/>
    <property type="evidence" value="ECO:0007669"/>
    <property type="project" value="TreeGrafter"/>
</dbReference>
<dbReference type="GO" id="GO:0070025">
    <property type="term" value="F:carbon monoxide binding"/>
    <property type="evidence" value="ECO:0007669"/>
    <property type="project" value="TreeGrafter"/>
</dbReference>
<dbReference type="InterPro" id="IPR042244">
    <property type="entry name" value="HypD_2_sf"/>
</dbReference>
<dbReference type="Proteomes" id="UP001145087">
    <property type="component" value="Unassembled WGS sequence"/>
</dbReference>
<dbReference type="InterPro" id="IPR042243">
    <property type="entry name" value="HypD_1"/>
</dbReference>
<name>A0A9X3F5Y1_9BACT</name>